<comment type="caution">
    <text evidence="2">The sequence shown here is derived from an EMBL/GenBank/DDBJ whole genome shotgun (WGS) entry which is preliminary data.</text>
</comment>
<dbReference type="Proteomes" id="UP001367508">
    <property type="component" value="Unassembled WGS sequence"/>
</dbReference>
<feature type="region of interest" description="Disordered" evidence="1">
    <location>
        <begin position="42"/>
        <end position="61"/>
    </location>
</feature>
<gene>
    <name evidence="2" type="ORF">VNO77_00513</name>
</gene>
<reference evidence="2 3" key="1">
    <citation type="submission" date="2024-01" db="EMBL/GenBank/DDBJ databases">
        <title>The genomes of 5 underutilized Papilionoideae crops provide insights into root nodulation and disease resistanc.</title>
        <authorList>
            <person name="Jiang F."/>
        </authorList>
    </citation>
    <scope>NUCLEOTIDE SEQUENCE [LARGE SCALE GENOMIC DNA]</scope>
    <source>
        <strain evidence="2">LVBAO_FW01</strain>
        <tissue evidence="2">Leaves</tissue>
    </source>
</reference>
<proteinExistence type="predicted"/>
<protein>
    <submittedName>
        <fullName evidence="2">Uncharacterized protein</fullName>
    </submittedName>
</protein>
<dbReference type="AlphaFoldDB" id="A0AAN9R5D4"/>
<evidence type="ECO:0000313" key="2">
    <source>
        <dbReference type="EMBL" id="KAK7358579.1"/>
    </source>
</evidence>
<dbReference type="EMBL" id="JAYMYQ010000001">
    <property type="protein sequence ID" value="KAK7358579.1"/>
    <property type="molecule type" value="Genomic_DNA"/>
</dbReference>
<keyword evidence="3" id="KW-1185">Reference proteome</keyword>
<evidence type="ECO:0000313" key="3">
    <source>
        <dbReference type="Proteomes" id="UP001367508"/>
    </source>
</evidence>
<organism evidence="2 3">
    <name type="scientific">Canavalia gladiata</name>
    <name type="common">Sword bean</name>
    <name type="synonym">Dolichos gladiatus</name>
    <dbReference type="NCBI Taxonomy" id="3824"/>
    <lineage>
        <taxon>Eukaryota</taxon>
        <taxon>Viridiplantae</taxon>
        <taxon>Streptophyta</taxon>
        <taxon>Embryophyta</taxon>
        <taxon>Tracheophyta</taxon>
        <taxon>Spermatophyta</taxon>
        <taxon>Magnoliopsida</taxon>
        <taxon>eudicotyledons</taxon>
        <taxon>Gunneridae</taxon>
        <taxon>Pentapetalae</taxon>
        <taxon>rosids</taxon>
        <taxon>fabids</taxon>
        <taxon>Fabales</taxon>
        <taxon>Fabaceae</taxon>
        <taxon>Papilionoideae</taxon>
        <taxon>50 kb inversion clade</taxon>
        <taxon>NPAAA clade</taxon>
        <taxon>indigoferoid/millettioid clade</taxon>
        <taxon>Phaseoleae</taxon>
        <taxon>Canavalia</taxon>
    </lineage>
</organism>
<accession>A0AAN9R5D4</accession>
<evidence type="ECO:0000256" key="1">
    <source>
        <dbReference type="SAM" id="MobiDB-lite"/>
    </source>
</evidence>
<name>A0AAN9R5D4_CANGL</name>
<sequence length="94" mass="10461">MALDIYKATPTISQILSPCPFQPCKLSTNEDIINQSHFSDIQRDHESMTQSGTEMETHKLDSDSFTAITNGATNRVKTQLPFRILGNGQFANKS</sequence>